<dbReference type="Proteomes" id="UP001232063">
    <property type="component" value="Unassembled WGS sequence"/>
</dbReference>
<proteinExistence type="predicted"/>
<feature type="signal peptide" evidence="2">
    <location>
        <begin position="1"/>
        <end position="22"/>
    </location>
</feature>
<protein>
    <submittedName>
        <fullName evidence="3">Ezrin/radixin/moesin family protein</fullName>
    </submittedName>
</protein>
<evidence type="ECO:0000313" key="3">
    <source>
        <dbReference type="EMBL" id="MDJ1502464.1"/>
    </source>
</evidence>
<gene>
    <name evidence="3" type="ORF">QNI22_17485</name>
</gene>
<evidence type="ECO:0000256" key="2">
    <source>
        <dbReference type="SAM" id="SignalP"/>
    </source>
</evidence>
<feature type="chain" id="PRO_5042024465" evidence="2">
    <location>
        <begin position="23"/>
        <end position="210"/>
    </location>
</feature>
<dbReference type="AlphaFoldDB" id="A0AAE3R6Q6"/>
<accession>A0AAE3R6Q6</accession>
<evidence type="ECO:0000313" key="4">
    <source>
        <dbReference type="Proteomes" id="UP001232063"/>
    </source>
</evidence>
<name>A0AAE3R6Q6_9BACT</name>
<reference evidence="3" key="1">
    <citation type="submission" date="2023-05" db="EMBL/GenBank/DDBJ databases">
        <authorList>
            <person name="Zhang X."/>
        </authorList>
    </citation>
    <scope>NUCLEOTIDE SEQUENCE</scope>
    <source>
        <strain evidence="3">BD1B2-1</strain>
    </source>
</reference>
<dbReference type="EMBL" id="JASJOU010000005">
    <property type="protein sequence ID" value="MDJ1502464.1"/>
    <property type="molecule type" value="Genomic_DNA"/>
</dbReference>
<keyword evidence="4" id="KW-1185">Reference proteome</keyword>
<organism evidence="3 4">
    <name type="scientific">Xanthocytophaga agilis</name>
    <dbReference type="NCBI Taxonomy" id="3048010"/>
    <lineage>
        <taxon>Bacteria</taxon>
        <taxon>Pseudomonadati</taxon>
        <taxon>Bacteroidota</taxon>
        <taxon>Cytophagia</taxon>
        <taxon>Cytophagales</taxon>
        <taxon>Rhodocytophagaceae</taxon>
        <taxon>Xanthocytophaga</taxon>
    </lineage>
</organism>
<evidence type="ECO:0000256" key="1">
    <source>
        <dbReference type="SAM" id="Coils"/>
    </source>
</evidence>
<keyword evidence="1" id="KW-0175">Coiled coil</keyword>
<keyword evidence="2" id="KW-0732">Signal</keyword>
<sequence length="210" mass="23817">MKKNWLLLIILFSLSVTTGVYAQKKSKEDKELEKEWKKKLKDMDPLKLKALYDEKNALIQDKTDLNSRVVDLETQLSDKDAEISKVKAQLQENEKQLTDAKAAADKASKNSFGGPMSSNGVVFKVQVGAFKNKDLTKYFKNNKNFSGDVDSDGTKKYTLGFFGDYWEAENFKKYLREMGVKDAWIVAYKDGSRVELKEVLEGATTSNLSK</sequence>
<comment type="caution">
    <text evidence="3">The sequence shown here is derived from an EMBL/GenBank/DDBJ whole genome shotgun (WGS) entry which is preliminary data.</text>
</comment>
<dbReference type="RefSeq" id="WP_314512530.1">
    <property type="nucleotide sequence ID" value="NZ_JASJOU010000005.1"/>
</dbReference>
<dbReference type="SUPFAM" id="SSF58100">
    <property type="entry name" value="Bacterial hemolysins"/>
    <property type="match status" value="1"/>
</dbReference>
<feature type="coiled-coil region" evidence="1">
    <location>
        <begin position="48"/>
        <end position="110"/>
    </location>
</feature>